<keyword evidence="3 6" id="KW-0812">Transmembrane</keyword>
<feature type="transmembrane region" description="Helical" evidence="6">
    <location>
        <begin position="227"/>
        <end position="247"/>
    </location>
</feature>
<dbReference type="EMBL" id="UFRQ01000003">
    <property type="protein sequence ID" value="SUT91771.1"/>
    <property type="molecule type" value="Genomic_DNA"/>
</dbReference>
<dbReference type="Gene3D" id="3.60.15.10">
    <property type="entry name" value="Ribonuclease Z/Hydroxyacylglutathione hydrolase-like"/>
    <property type="match status" value="1"/>
</dbReference>
<dbReference type="Pfam" id="PF00753">
    <property type="entry name" value="Lactamase_B"/>
    <property type="match status" value="1"/>
</dbReference>
<feature type="transmembrane region" description="Helical" evidence="6">
    <location>
        <begin position="259"/>
        <end position="276"/>
    </location>
</feature>
<dbReference type="PANTHER" id="PTHR30619">
    <property type="entry name" value="DNA INTERNALIZATION/COMPETENCE PROTEIN COMEC/REC2"/>
    <property type="match status" value="1"/>
</dbReference>
<evidence type="ECO:0000256" key="3">
    <source>
        <dbReference type="ARBA" id="ARBA00022692"/>
    </source>
</evidence>
<feature type="domain" description="Metallo-beta-lactamase" evidence="7">
    <location>
        <begin position="539"/>
        <end position="720"/>
    </location>
</feature>
<dbReference type="InterPro" id="IPR035681">
    <property type="entry name" value="ComA-like_MBL"/>
</dbReference>
<feature type="transmembrane region" description="Helical" evidence="6">
    <location>
        <begin position="332"/>
        <end position="353"/>
    </location>
</feature>
<keyword evidence="9" id="KW-1185">Reference proteome</keyword>
<evidence type="ECO:0000256" key="5">
    <source>
        <dbReference type="ARBA" id="ARBA00023136"/>
    </source>
</evidence>
<gene>
    <name evidence="8" type="ORF">NCTC10801_01530</name>
</gene>
<protein>
    <submittedName>
        <fullName evidence="8">DNA internalization-related competence protein ComEC/Rec2</fullName>
    </submittedName>
</protein>
<dbReference type="NCBIfam" id="TIGR00361">
    <property type="entry name" value="ComEC_Rec2"/>
    <property type="match status" value="1"/>
</dbReference>
<feature type="transmembrane region" description="Helical" evidence="6">
    <location>
        <begin position="459"/>
        <end position="477"/>
    </location>
</feature>
<name>A0A380TVG0_9PAST</name>
<evidence type="ECO:0000313" key="9">
    <source>
        <dbReference type="Proteomes" id="UP000254649"/>
    </source>
</evidence>
<feature type="transmembrane region" description="Helical" evidence="6">
    <location>
        <begin position="434"/>
        <end position="453"/>
    </location>
</feature>
<keyword evidence="2" id="KW-1003">Cell membrane</keyword>
<dbReference type="CDD" id="cd07731">
    <property type="entry name" value="ComA-like_MBL-fold"/>
    <property type="match status" value="1"/>
</dbReference>
<dbReference type="Pfam" id="PF13567">
    <property type="entry name" value="DUF4131"/>
    <property type="match status" value="1"/>
</dbReference>
<feature type="transmembrane region" description="Helical" evidence="6">
    <location>
        <begin position="282"/>
        <end position="299"/>
    </location>
</feature>
<dbReference type="InterPro" id="IPR004797">
    <property type="entry name" value="Competence_ComEC/Rec2"/>
</dbReference>
<dbReference type="InterPro" id="IPR004477">
    <property type="entry name" value="ComEC_N"/>
</dbReference>
<comment type="subcellular location">
    <subcellularLocation>
        <location evidence="1">Cell membrane</location>
        <topology evidence="1">Multi-pass membrane protein</topology>
    </subcellularLocation>
</comment>
<feature type="transmembrane region" description="Helical" evidence="6">
    <location>
        <begin position="365"/>
        <end position="387"/>
    </location>
</feature>
<dbReference type="PANTHER" id="PTHR30619:SF1">
    <property type="entry name" value="RECOMBINATION PROTEIN 2"/>
    <property type="match status" value="1"/>
</dbReference>
<dbReference type="AlphaFoldDB" id="A0A380TVG0"/>
<dbReference type="InterPro" id="IPR001279">
    <property type="entry name" value="Metallo-B-lactamas"/>
</dbReference>
<evidence type="ECO:0000259" key="7">
    <source>
        <dbReference type="SMART" id="SM00849"/>
    </source>
</evidence>
<feature type="transmembrane region" description="Helical" evidence="6">
    <location>
        <begin position="399"/>
        <end position="422"/>
    </location>
</feature>
<organism evidence="8 9">
    <name type="scientific">[Actinobacillus] rossii</name>
    <dbReference type="NCBI Taxonomy" id="123820"/>
    <lineage>
        <taxon>Bacteria</taxon>
        <taxon>Pseudomonadati</taxon>
        <taxon>Pseudomonadota</taxon>
        <taxon>Gammaproteobacteria</taxon>
        <taxon>Pasteurellales</taxon>
        <taxon>Pasteurellaceae</taxon>
    </lineage>
</organism>
<dbReference type="NCBIfam" id="TIGR00360">
    <property type="entry name" value="ComEC_N-term"/>
    <property type="match status" value="1"/>
</dbReference>
<dbReference type="GO" id="GO:0005886">
    <property type="term" value="C:plasma membrane"/>
    <property type="evidence" value="ECO:0007669"/>
    <property type="project" value="UniProtKB-SubCell"/>
</dbReference>
<dbReference type="InterPro" id="IPR052159">
    <property type="entry name" value="Competence_DNA_uptake"/>
</dbReference>
<dbReference type="InterPro" id="IPR036866">
    <property type="entry name" value="RibonucZ/Hydroxyglut_hydro"/>
</dbReference>
<keyword evidence="5 6" id="KW-0472">Membrane</keyword>
<dbReference type="Pfam" id="PF03772">
    <property type="entry name" value="Competence"/>
    <property type="match status" value="1"/>
</dbReference>
<proteinExistence type="predicted"/>
<keyword evidence="4 6" id="KW-1133">Transmembrane helix</keyword>
<feature type="transmembrane region" description="Helical" evidence="6">
    <location>
        <begin position="7"/>
        <end position="24"/>
    </location>
</feature>
<evidence type="ECO:0000256" key="6">
    <source>
        <dbReference type="SAM" id="Phobius"/>
    </source>
</evidence>
<dbReference type="SUPFAM" id="SSF56281">
    <property type="entry name" value="Metallo-hydrolase/oxidoreductase"/>
    <property type="match status" value="1"/>
</dbReference>
<reference evidence="8 9" key="1">
    <citation type="submission" date="2018-06" db="EMBL/GenBank/DDBJ databases">
        <authorList>
            <consortium name="Pathogen Informatics"/>
            <person name="Doyle S."/>
        </authorList>
    </citation>
    <scope>NUCLEOTIDE SEQUENCE [LARGE SCALE GENOMIC DNA]</scope>
    <source>
        <strain evidence="8 9">NCTC10801</strain>
    </source>
</reference>
<dbReference type="InterPro" id="IPR025405">
    <property type="entry name" value="DUF4131"/>
</dbReference>
<evidence type="ECO:0000256" key="1">
    <source>
        <dbReference type="ARBA" id="ARBA00004651"/>
    </source>
</evidence>
<feature type="transmembrane region" description="Helical" evidence="6">
    <location>
        <begin position="306"/>
        <end position="326"/>
    </location>
</feature>
<dbReference type="OrthoDB" id="9761531at2"/>
<dbReference type="Proteomes" id="UP000254649">
    <property type="component" value="Unassembled WGS sequence"/>
</dbReference>
<sequence length="782" mass="88571">MHIHLDKLALIVIVMALTLQWTPAFLLFPWQHWGLVILPIFLIAFGYRHLSRRLSSIFFYVSFALGCLAYFQHSALQDYLAAKAIEPQQVRIEIRIDEILQQQAYQTLIVSTKNSQRIYLQWRLNEKPKIGERWQADLRIRPLSSRLNQGGFDRQKWYFSKGIHATATVKSAVKISDDFSWRERQLHQAFAQTKALAQQGLLLALGFGERAWLNPETWSIYQKTNTAHLIAISGLHIGLAMFLGFGIARVIQFVFPLKWITPLFPILVGIALAVVYAELAGFAIPTFRAIVSLLLITLVKLQRGYYTPWQLFVFVIAVLLICDPIMVLSASFWLSVGAVASLILWYQVFPFHLIQWQGQPLPIKVRWILGLIHLQLGLFWLFTPIQLMIFDGFAFNGLIANLIAVPLYSFLLVPVTLFAALTHGVAYSWQIADFLAGQITAVVQLFQGSWIIFSESQTLIFIAFLALIFVTLMNWTYGKIASKSQYHYFNLDPCRSFSIKSRKRINFIGFSIVIFCISMLLFHKITPKNWRVETLDVGQGLATLIVKNARGVLYDTGASWVNGSMAKSEIIPYLQRKGIELDWLILSHDDNDHSGGAQDILAYSQLKLLTPSNQNKDKTDRTFCIVGKTWQWEGLTFSVLSPDHITERAENADSCVILISDGQFNVLLTGDADIATEQRILANLPKIDVLQVGHHGSQTSTGSKFVQHIRPDISLISSSRWNPWHFPHKDVVARLENAGSAVKNTAVLGQISVIFDKTGMQIQSARSDFSPWYRGFIGEIAK</sequence>
<feature type="transmembrane region" description="Helical" evidence="6">
    <location>
        <begin position="30"/>
        <end position="47"/>
    </location>
</feature>
<evidence type="ECO:0000256" key="4">
    <source>
        <dbReference type="ARBA" id="ARBA00022989"/>
    </source>
</evidence>
<feature type="transmembrane region" description="Helical" evidence="6">
    <location>
        <begin position="505"/>
        <end position="522"/>
    </location>
</feature>
<evidence type="ECO:0000313" key="8">
    <source>
        <dbReference type="EMBL" id="SUT91771.1"/>
    </source>
</evidence>
<feature type="transmembrane region" description="Helical" evidence="6">
    <location>
        <begin position="54"/>
        <end position="71"/>
    </location>
</feature>
<dbReference type="SMART" id="SM00849">
    <property type="entry name" value="Lactamase_B"/>
    <property type="match status" value="1"/>
</dbReference>
<dbReference type="GO" id="GO:0030420">
    <property type="term" value="P:establishment of competence for transformation"/>
    <property type="evidence" value="ECO:0007669"/>
    <property type="project" value="InterPro"/>
</dbReference>
<accession>A0A380TVG0</accession>
<evidence type="ECO:0000256" key="2">
    <source>
        <dbReference type="ARBA" id="ARBA00022475"/>
    </source>
</evidence>